<sequence>MDRKSRTSRLATLDETNEEVNLWKQICNSLAKLEVIQKNTASVVTNINEIHATTNLDEGLPISISKRLMEYYRGGIDLSHNEAKIIHDIIEKVSVLIALRDASEYNHVIDQKRKKRRADQEELSLQFPKKAKIIDILAPGTSVAAKQPQQKDKDEEWILAVVINYNSDKNKYQVEDVDQDEFGQKQRYMLQPRNVIPIPNASEARGLAELDIGQDVLALYPGTTCFYKAKVIEPPSKNKDGAFERIYKVQFEDDNNEYKHVMSGHVLELPRMNK</sequence>
<dbReference type="CDD" id="cd20393">
    <property type="entry name" value="Tudor_SGF29_rpt1"/>
    <property type="match status" value="1"/>
</dbReference>
<proteinExistence type="predicted"/>
<dbReference type="AlphaFoldDB" id="A0A9P6YKX1"/>
<evidence type="ECO:0000256" key="3">
    <source>
        <dbReference type="ARBA" id="ARBA00023163"/>
    </source>
</evidence>
<gene>
    <name evidence="6" type="ORF">G6F51_002144</name>
</gene>
<dbReference type="EMBL" id="JAANIT010000178">
    <property type="protein sequence ID" value="KAG1550934.1"/>
    <property type="molecule type" value="Genomic_DNA"/>
</dbReference>
<comment type="caution">
    <text evidence="6">The sequence shown here is derived from an EMBL/GenBank/DDBJ whole genome shotgun (WGS) entry which is preliminary data.</text>
</comment>
<dbReference type="InterPro" id="IPR037802">
    <property type="entry name" value="SGF29"/>
</dbReference>
<dbReference type="InterPro" id="IPR047287">
    <property type="entry name" value="Tudor_SGF29_rpt2"/>
</dbReference>
<dbReference type="GO" id="GO:0000124">
    <property type="term" value="C:SAGA complex"/>
    <property type="evidence" value="ECO:0007669"/>
    <property type="project" value="InterPro"/>
</dbReference>
<evidence type="ECO:0000256" key="4">
    <source>
        <dbReference type="ARBA" id="ARBA00023242"/>
    </source>
</evidence>
<keyword evidence="2" id="KW-0805">Transcription regulation</keyword>
<keyword evidence="4" id="KW-0539">Nucleus</keyword>
<reference evidence="6" key="1">
    <citation type="journal article" date="2020" name="Microb. Genom.">
        <title>Genetic diversity of clinical and environmental Mucorales isolates obtained from an investigation of mucormycosis cases among solid organ transplant recipients.</title>
        <authorList>
            <person name="Nguyen M.H."/>
            <person name="Kaul D."/>
            <person name="Muto C."/>
            <person name="Cheng S.J."/>
            <person name="Richter R.A."/>
            <person name="Bruno V.M."/>
            <person name="Liu G."/>
            <person name="Beyhan S."/>
            <person name="Sundermann A.J."/>
            <person name="Mounaud S."/>
            <person name="Pasculle A.W."/>
            <person name="Nierman W.C."/>
            <person name="Driscoll E."/>
            <person name="Cumbie R."/>
            <person name="Clancy C.J."/>
            <person name="Dupont C.L."/>
        </authorList>
    </citation>
    <scope>NUCLEOTIDE SEQUENCE</scope>
    <source>
        <strain evidence="6">GL16</strain>
    </source>
</reference>
<dbReference type="PANTHER" id="PTHR21539:SF0">
    <property type="entry name" value="SAGA-ASSOCIATED FACTOR 29"/>
    <property type="match status" value="1"/>
</dbReference>
<dbReference type="Proteomes" id="UP000717996">
    <property type="component" value="Unassembled WGS sequence"/>
</dbReference>
<dbReference type="GO" id="GO:0005634">
    <property type="term" value="C:nucleus"/>
    <property type="evidence" value="ECO:0007669"/>
    <property type="project" value="UniProtKB-SubCell"/>
</dbReference>
<dbReference type="CDD" id="cd20394">
    <property type="entry name" value="Tudor_SGF29_rpt2"/>
    <property type="match status" value="1"/>
</dbReference>
<evidence type="ECO:0000256" key="2">
    <source>
        <dbReference type="ARBA" id="ARBA00023015"/>
    </source>
</evidence>
<dbReference type="Pfam" id="PF07039">
    <property type="entry name" value="SGF29_Tudor"/>
    <property type="match status" value="1"/>
</dbReference>
<dbReference type="PROSITE" id="PS51518">
    <property type="entry name" value="SGF29_C"/>
    <property type="match status" value="1"/>
</dbReference>
<evidence type="ECO:0000259" key="5">
    <source>
        <dbReference type="PROSITE" id="PS51518"/>
    </source>
</evidence>
<accession>A0A9P6YKX1</accession>
<keyword evidence="3" id="KW-0804">Transcription</keyword>
<comment type="subcellular location">
    <subcellularLocation>
        <location evidence="1">Nucleus</location>
    </subcellularLocation>
</comment>
<protein>
    <recommendedName>
        <fullName evidence="5">SGF29 C-terminal domain-containing protein</fullName>
    </recommendedName>
</protein>
<dbReference type="PANTHER" id="PTHR21539">
    <property type="entry name" value="SAGA-ASSOCIATED FACTOR 29"/>
    <property type="match status" value="1"/>
</dbReference>
<evidence type="ECO:0000256" key="1">
    <source>
        <dbReference type="ARBA" id="ARBA00004123"/>
    </source>
</evidence>
<evidence type="ECO:0000313" key="6">
    <source>
        <dbReference type="EMBL" id="KAG1550934.1"/>
    </source>
</evidence>
<dbReference type="InterPro" id="IPR047288">
    <property type="entry name" value="Tudor_SGF29_rpt1"/>
</dbReference>
<dbReference type="Gene3D" id="2.30.30.140">
    <property type="match status" value="2"/>
</dbReference>
<feature type="domain" description="SGF29 C-terminal" evidence="5">
    <location>
        <begin position="133"/>
        <end position="274"/>
    </location>
</feature>
<dbReference type="InterPro" id="IPR010750">
    <property type="entry name" value="SGF29_tudor-like_dom"/>
</dbReference>
<evidence type="ECO:0000313" key="7">
    <source>
        <dbReference type="Proteomes" id="UP000717996"/>
    </source>
</evidence>
<name>A0A9P6YKX1_RHIOR</name>
<organism evidence="6 7">
    <name type="scientific">Rhizopus oryzae</name>
    <name type="common">Mucormycosis agent</name>
    <name type="synonym">Rhizopus arrhizus var. delemar</name>
    <dbReference type="NCBI Taxonomy" id="64495"/>
    <lineage>
        <taxon>Eukaryota</taxon>
        <taxon>Fungi</taxon>
        <taxon>Fungi incertae sedis</taxon>
        <taxon>Mucoromycota</taxon>
        <taxon>Mucoromycotina</taxon>
        <taxon>Mucoromycetes</taxon>
        <taxon>Mucorales</taxon>
        <taxon>Mucorineae</taxon>
        <taxon>Rhizopodaceae</taxon>
        <taxon>Rhizopus</taxon>
    </lineage>
</organism>